<dbReference type="Proteomes" id="UP001501725">
    <property type="component" value="Unassembled WGS sequence"/>
</dbReference>
<organism evidence="1 2">
    <name type="scientific">Flaviaesturariibacter amylovorans</name>
    <dbReference type="NCBI Taxonomy" id="1084520"/>
    <lineage>
        <taxon>Bacteria</taxon>
        <taxon>Pseudomonadati</taxon>
        <taxon>Bacteroidota</taxon>
        <taxon>Chitinophagia</taxon>
        <taxon>Chitinophagales</taxon>
        <taxon>Chitinophagaceae</taxon>
        <taxon>Flaviaestuariibacter</taxon>
    </lineage>
</organism>
<sequence>MRNTLLLLSLCGLLVACSKERIPNTQPPGNPEHPEMRYTDLQHAAVHSGFRKVDLNGDGQPDLHFKVQLVADNVLQVTKKQFSVRAEIGSRLLINEQNETPVFPLLGKIGEGHTGFEWFEVNESVLAERLTGATDTWWDGLWKSAQRRYLAVQVWVAGRPYHGWVELSVDRAGEQVLLHRAALSVAADRVVRAGY</sequence>
<evidence type="ECO:0000313" key="2">
    <source>
        <dbReference type="Proteomes" id="UP001501725"/>
    </source>
</evidence>
<comment type="caution">
    <text evidence="1">The sequence shown here is derived from an EMBL/GenBank/DDBJ whole genome shotgun (WGS) entry which is preliminary data.</text>
</comment>
<gene>
    <name evidence="1" type="ORF">GCM10023184_15360</name>
</gene>
<proteinExistence type="predicted"/>
<evidence type="ECO:0000313" key="1">
    <source>
        <dbReference type="EMBL" id="GAA4326613.1"/>
    </source>
</evidence>
<dbReference type="PROSITE" id="PS51257">
    <property type="entry name" value="PROKAR_LIPOPROTEIN"/>
    <property type="match status" value="1"/>
</dbReference>
<reference evidence="2" key="1">
    <citation type="journal article" date="2019" name="Int. J. Syst. Evol. Microbiol.">
        <title>The Global Catalogue of Microorganisms (GCM) 10K type strain sequencing project: providing services to taxonomists for standard genome sequencing and annotation.</title>
        <authorList>
            <consortium name="The Broad Institute Genomics Platform"/>
            <consortium name="The Broad Institute Genome Sequencing Center for Infectious Disease"/>
            <person name="Wu L."/>
            <person name="Ma J."/>
        </authorList>
    </citation>
    <scope>NUCLEOTIDE SEQUENCE [LARGE SCALE GENOMIC DNA]</scope>
    <source>
        <strain evidence="2">JCM 17919</strain>
    </source>
</reference>
<dbReference type="RefSeq" id="WP_345254817.1">
    <property type="nucleotide sequence ID" value="NZ_BAABGY010000006.1"/>
</dbReference>
<name>A0ABP8GLN8_9BACT</name>
<protein>
    <recommendedName>
        <fullName evidence="3">Lipoprotein</fullName>
    </recommendedName>
</protein>
<keyword evidence="2" id="KW-1185">Reference proteome</keyword>
<accession>A0ABP8GLN8</accession>
<dbReference type="EMBL" id="BAABGY010000006">
    <property type="protein sequence ID" value="GAA4326613.1"/>
    <property type="molecule type" value="Genomic_DNA"/>
</dbReference>
<evidence type="ECO:0008006" key="3">
    <source>
        <dbReference type="Google" id="ProtNLM"/>
    </source>
</evidence>